<sequence>MFSAARLLAIALLSVAYAEALVYPAYQGIPDSEGDSESLDSTSRFTDVDTISSTITSVDQKGGATTDTPPDQTAPETSVVAIDGQALDSTAKEPNAIRRSFVDRTTVRRTDNRYVQVFNGTGVDATDRDAAIVGTAFLSYTVLPDNTYNAGPCMAFCDSIAGCTFFNLYYEVDDQKSSLKCAAFGDVHTAEEKTYQGQQGSYIQNSSGWVLASDAEEGTYVEGYEQVFGPLTVANNAPHYMGFVLLDRYDPAMCGQECNKRGIDRLGGACKYFNIWRAVVDHKPKSYTCAMYYIPTDRSTATNHGQGNLSVTLSRGYRRISLIDDGNFDNYQCPDGGAFCFTNATSSWIGTSPLGGNYDASIFHSIFYAYHGTGVALLGSAFGSDSLPGTLSYAHALKTQHGRDYTVQFFLQSTYSGRILERDAFVSVVWNGQTVKTFQTGYASWAYYEVTVRATGNDRLSFVGGKAPAYTFIDEVYVFLK</sequence>
<feature type="signal peptide" evidence="2">
    <location>
        <begin position="1"/>
        <end position="20"/>
    </location>
</feature>
<evidence type="ECO:0008006" key="5">
    <source>
        <dbReference type="Google" id="ProtNLM"/>
    </source>
</evidence>
<evidence type="ECO:0000256" key="1">
    <source>
        <dbReference type="SAM" id="MobiDB-lite"/>
    </source>
</evidence>
<evidence type="ECO:0000313" key="3">
    <source>
        <dbReference type="EMBL" id="KAL0571390.1"/>
    </source>
</evidence>
<dbReference type="PANTHER" id="PTHR36578:SF1">
    <property type="entry name" value="APPLE DOMAIN-CONTAINING PROTEIN"/>
    <property type="match status" value="1"/>
</dbReference>
<feature type="region of interest" description="Disordered" evidence="1">
    <location>
        <begin position="56"/>
        <end position="75"/>
    </location>
</feature>
<reference evidence="3 4" key="1">
    <citation type="submission" date="2024-02" db="EMBL/GenBank/DDBJ databases">
        <title>A draft genome for the cacao thread blight pathogen Marasmius crinis-equi.</title>
        <authorList>
            <person name="Cohen S.P."/>
            <person name="Baruah I.K."/>
            <person name="Amoako-Attah I."/>
            <person name="Bukari Y."/>
            <person name="Meinhardt L.W."/>
            <person name="Bailey B.A."/>
        </authorList>
    </citation>
    <scope>NUCLEOTIDE SEQUENCE [LARGE SCALE GENOMIC DNA]</scope>
    <source>
        <strain evidence="3 4">GH-76</strain>
    </source>
</reference>
<name>A0ABR3F8L0_9AGAR</name>
<keyword evidence="4" id="KW-1185">Reference proteome</keyword>
<proteinExistence type="predicted"/>
<keyword evidence="2" id="KW-0732">Signal</keyword>
<accession>A0ABR3F8L0</accession>
<dbReference type="Proteomes" id="UP001465976">
    <property type="component" value="Unassembled WGS sequence"/>
</dbReference>
<dbReference type="PANTHER" id="PTHR36578">
    <property type="entry name" value="CHROMOSOME 15, WHOLE GENOME SHOTGUN SEQUENCE"/>
    <property type="match status" value="1"/>
</dbReference>
<protein>
    <recommendedName>
        <fullName evidence="5">Fruit-body specific protein a</fullName>
    </recommendedName>
</protein>
<evidence type="ECO:0000256" key="2">
    <source>
        <dbReference type="SAM" id="SignalP"/>
    </source>
</evidence>
<dbReference type="EMBL" id="JBAHYK010000777">
    <property type="protein sequence ID" value="KAL0571390.1"/>
    <property type="molecule type" value="Genomic_DNA"/>
</dbReference>
<gene>
    <name evidence="3" type="ORF">V5O48_010578</name>
</gene>
<organism evidence="3 4">
    <name type="scientific">Marasmius crinis-equi</name>
    <dbReference type="NCBI Taxonomy" id="585013"/>
    <lineage>
        <taxon>Eukaryota</taxon>
        <taxon>Fungi</taxon>
        <taxon>Dikarya</taxon>
        <taxon>Basidiomycota</taxon>
        <taxon>Agaricomycotina</taxon>
        <taxon>Agaricomycetes</taxon>
        <taxon>Agaricomycetidae</taxon>
        <taxon>Agaricales</taxon>
        <taxon>Marasmiineae</taxon>
        <taxon>Marasmiaceae</taxon>
        <taxon>Marasmius</taxon>
    </lineage>
</organism>
<evidence type="ECO:0000313" key="4">
    <source>
        <dbReference type="Proteomes" id="UP001465976"/>
    </source>
</evidence>
<comment type="caution">
    <text evidence="3">The sequence shown here is derived from an EMBL/GenBank/DDBJ whole genome shotgun (WGS) entry which is preliminary data.</text>
</comment>
<feature type="chain" id="PRO_5045909583" description="Fruit-body specific protein a" evidence="2">
    <location>
        <begin position="21"/>
        <end position="481"/>
    </location>
</feature>